<reference evidence="2 3" key="1">
    <citation type="journal article" date="2015" name="BMC Genomics">
        <title>Comparative genomics of Fructobacillus spp. and Leuconostoc spp. reveals niche-specific evolution of Fructobacillus spp.</title>
        <authorList>
            <person name="Endo A."/>
            <person name="Tanizawa Y."/>
            <person name="Tanaka N."/>
            <person name="Maeno S."/>
            <person name="Kumar H."/>
            <person name="Shiwa Y."/>
            <person name="Okada S."/>
            <person name="Yoshikawa H."/>
            <person name="Dicks L."/>
            <person name="Nakagawa J."/>
            <person name="Arita M."/>
        </authorList>
    </citation>
    <scope>NUCLEOTIDE SEQUENCE [LARGE SCALE GENOMIC DNA]</scope>
    <source>
        <strain evidence="2 3">JCM 12225</strain>
    </source>
</reference>
<feature type="transmembrane region" description="Helical" evidence="1">
    <location>
        <begin position="6"/>
        <end position="23"/>
    </location>
</feature>
<dbReference type="Proteomes" id="UP000253891">
    <property type="component" value="Unassembled WGS sequence"/>
</dbReference>
<protein>
    <recommendedName>
        <fullName evidence="4">Integral membrane protein</fullName>
    </recommendedName>
</protein>
<evidence type="ECO:0000256" key="1">
    <source>
        <dbReference type="SAM" id="Phobius"/>
    </source>
</evidence>
<keyword evidence="3" id="KW-1185">Reference proteome</keyword>
<organism evidence="2 3">
    <name type="scientific">Fructobacillus ficulneus</name>
    <dbReference type="NCBI Taxonomy" id="157463"/>
    <lineage>
        <taxon>Bacteria</taxon>
        <taxon>Bacillati</taxon>
        <taxon>Bacillota</taxon>
        <taxon>Bacilli</taxon>
        <taxon>Lactobacillales</taxon>
        <taxon>Lactobacillaceae</taxon>
        <taxon>Fructobacillus</taxon>
    </lineage>
</organism>
<accession>A0A0K8MIT0</accession>
<sequence length="113" mass="13416">MTYFYWPALWLLIFFLIVLWRLFYRPFPKVGVLALSVIPTWILDHLTWGTNFYQSQVLAVLVFWLVVGAIWSFVFVGKKMTVMSFLEKYWRMTGLLGITMMVILTILTILLKK</sequence>
<keyword evidence="1" id="KW-0472">Membrane</keyword>
<name>A0A0K8MIT0_9LACO</name>
<feature type="transmembrane region" description="Helical" evidence="1">
    <location>
        <begin position="56"/>
        <end position="77"/>
    </location>
</feature>
<dbReference type="EMBL" id="DF968005">
    <property type="protein sequence ID" value="GAP00084.1"/>
    <property type="molecule type" value="Genomic_DNA"/>
</dbReference>
<dbReference type="OrthoDB" id="9967575at2"/>
<keyword evidence="1" id="KW-1133">Transmembrane helix</keyword>
<dbReference type="RefSeq" id="WP_061993434.1">
    <property type="nucleotide sequence ID" value="NZ_DF968005.1"/>
</dbReference>
<evidence type="ECO:0008006" key="4">
    <source>
        <dbReference type="Google" id="ProtNLM"/>
    </source>
</evidence>
<dbReference type="AlphaFoldDB" id="A0A0K8MIT0"/>
<feature type="transmembrane region" description="Helical" evidence="1">
    <location>
        <begin position="30"/>
        <end position="50"/>
    </location>
</feature>
<keyword evidence="1" id="KW-0812">Transmembrane</keyword>
<evidence type="ECO:0000313" key="2">
    <source>
        <dbReference type="EMBL" id="GAP00084.1"/>
    </source>
</evidence>
<evidence type="ECO:0000313" key="3">
    <source>
        <dbReference type="Proteomes" id="UP000253891"/>
    </source>
</evidence>
<feature type="transmembrane region" description="Helical" evidence="1">
    <location>
        <begin position="89"/>
        <end position="111"/>
    </location>
</feature>
<proteinExistence type="predicted"/>
<gene>
    <name evidence="2" type="ORF">FFIC_280890</name>
</gene>